<dbReference type="EMBL" id="WWCK01000006">
    <property type="protein sequence ID" value="MYM69257.1"/>
    <property type="molecule type" value="Genomic_DNA"/>
</dbReference>
<reference evidence="1 2" key="1">
    <citation type="submission" date="2019-12" db="EMBL/GenBank/DDBJ databases">
        <title>Novel species isolated from a subtropical stream in China.</title>
        <authorList>
            <person name="Lu H."/>
        </authorList>
    </citation>
    <scope>NUCLEOTIDE SEQUENCE [LARGE SCALE GENOMIC DNA]</scope>
    <source>
        <strain evidence="1 2">FT55W</strain>
    </source>
</reference>
<evidence type="ECO:0000313" key="1">
    <source>
        <dbReference type="EMBL" id="MYM69257.1"/>
    </source>
</evidence>
<organism evidence="1 2">
    <name type="scientific">Duganella rivi</name>
    <dbReference type="NCBI Taxonomy" id="2666083"/>
    <lineage>
        <taxon>Bacteria</taxon>
        <taxon>Pseudomonadati</taxon>
        <taxon>Pseudomonadota</taxon>
        <taxon>Betaproteobacteria</taxon>
        <taxon>Burkholderiales</taxon>
        <taxon>Oxalobacteraceae</taxon>
        <taxon>Telluria group</taxon>
        <taxon>Duganella</taxon>
    </lineage>
</organism>
<comment type="caution">
    <text evidence="1">The sequence shown here is derived from an EMBL/GenBank/DDBJ whole genome shotgun (WGS) entry which is preliminary data.</text>
</comment>
<name>A0A7X4GV67_9BURK</name>
<sequence length="258" mass="28207">MSLLLLVGIGAHAAEPCAPVRVGYSDRERVPYFMGNGAEVPEQPGVLVELFRDALRAVGCPVVLVRLPVARVRIALVSGAVDIAPADAPDEPDAGYVIATTATGEPDRKRGLRTASYVFVRTADKLPSSTDPLQYFKTRILAANQGTMLAAQLKAAGLQIDDGSFSSWNNFDKVRMKRVDGFTLALLTPTALDSYLTARYGQQLARLDKPVRTSFMWLGANRAYYQQHRQQMEAVWNWLGAHGAQEVDALTRRYAASP</sequence>
<protein>
    <recommendedName>
        <fullName evidence="3">Transporter substrate-binding domain-containing protein</fullName>
    </recommendedName>
</protein>
<evidence type="ECO:0000313" key="2">
    <source>
        <dbReference type="Proteomes" id="UP000450012"/>
    </source>
</evidence>
<dbReference type="Proteomes" id="UP000450012">
    <property type="component" value="Unassembled WGS sequence"/>
</dbReference>
<gene>
    <name evidence="1" type="ORF">GTP45_20795</name>
</gene>
<dbReference type="RefSeq" id="WP_161015765.1">
    <property type="nucleotide sequence ID" value="NZ_WWCK01000006.1"/>
</dbReference>
<evidence type="ECO:0008006" key="3">
    <source>
        <dbReference type="Google" id="ProtNLM"/>
    </source>
</evidence>
<dbReference type="AlphaFoldDB" id="A0A7X4GV67"/>
<proteinExistence type="predicted"/>
<accession>A0A7X4GV67</accession>
<keyword evidence="2" id="KW-1185">Reference proteome</keyword>
<dbReference type="SUPFAM" id="SSF53850">
    <property type="entry name" value="Periplasmic binding protein-like II"/>
    <property type="match status" value="1"/>
</dbReference>